<keyword evidence="1 2" id="KW-0479">Metal-binding</keyword>
<feature type="domain" description="MAM" evidence="3">
    <location>
        <begin position="273"/>
        <end position="432"/>
    </location>
</feature>
<dbReference type="Gene3D" id="3.40.390.10">
    <property type="entry name" value="Collagenase (Catalytic Domain)"/>
    <property type="match status" value="1"/>
</dbReference>
<dbReference type="EMBL" id="AB081634">
    <property type="protein sequence ID" value="BAC16237.1"/>
    <property type="molecule type" value="mRNA"/>
</dbReference>
<dbReference type="MEROPS" id="M12.003"/>
<keyword evidence="1 2" id="KW-0378">Hydrolase</keyword>
<dbReference type="GO" id="GO:0008270">
    <property type="term" value="F:zinc ion binding"/>
    <property type="evidence" value="ECO:0007669"/>
    <property type="project" value="UniProtKB-UniRule"/>
</dbReference>
<dbReference type="PANTHER" id="PTHR10127">
    <property type="entry name" value="DISCOIDIN, CUB, EGF, LAMININ , AND ZINC METALLOPROTEASE DOMAIN CONTAINING"/>
    <property type="match status" value="1"/>
</dbReference>
<dbReference type="PANTHER" id="PTHR10127:SF886">
    <property type="entry name" value="ASTACIN-LIKE METALLOENDOPEPTIDASE"/>
    <property type="match status" value="1"/>
</dbReference>
<evidence type="ECO:0000256" key="2">
    <source>
        <dbReference type="RuleBase" id="RU361183"/>
    </source>
</evidence>
<dbReference type="InterPro" id="IPR013320">
    <property type="entry name" value="ConA-like_dom_sf"/>
</dbReference>
<dbReference type="SMART" id="SM00235">
    <property type="entry name" value="ZnMc"/>
    <property type="match status" value="1"/>
</dbReference>
<dbReference type="InterPro" id="IPR034035">
    <property type="entry name" value="Astacin-like_dom"/>
</dbReference>
<proteinExistence type="evidence at transcript level"/>
<evidence type="ECO:0000259" key="4">
    <source>
        <dbReference type="PROSITE" id="PS51864"/>
    </source>
</evidence>
<dbReference type="EC" id="3.4.24.-" evidence="2"/>
<dbReference type="Pfam" id="PF01400">
    <property type="entry name" value="Astacin"/>
    <property type="match status" value="1"/>
</dbReference>
<dbReference type="InterPro" id="IPR000998">
    <property type="entry name" value="MAM_dom"/>
</dbReference>
<comment type="cofactor">
    <cofactor evidence="1 2">
        <name>Zn(2+)</name>
        <dbReference type="ChEBI" id="CHEBI:29105"/>
    </cofactor>
    <text evidence="1 2">Binds 1 zinc ion per subunit.</text>
</comment>
<dbReference type="InterPro" id="IPR006026">
    <property type="entry name" value="Peptidase_Metallo"/>
</dbReference>
<comment type="caution">
    <text evidence="1">Lacks conserved residue(s) required for the propagation of feature annotation.</text>
</comment>
<dbReference type="Gene3D" id="2.60.120.200">
    <property type="match status" value="1"/>
</dbReference>
<dbReference type="PROSITE" id="PS51864">
    <property type="entry name" value="ASTACIN"/>
    <property type="match status" value="1"/>
</dbReference>
<dbReference type="PROSITE" id="PS50060">
    <property type="entry name" value="MAM_2"/>
    <property type="match status" value="1"/>
</dbReference>
<feature type="binding site" evidence="1">
    <location>
        <position position="159"/>
    </location>
    <ligand>
        <name>Zn(2+)</name>
        <dbReference type="ChEBI" id="CHEBI:29105"/>
        <note>catalytic</note>
    </ligand>
</feature>
<keyword evidence="1 2" id="KW-0482">Metalloprotease</keyword>
<name>Q8IU47_HETBL</name>
<dbReference type="CDD" id="cd06263">
    <property type="entry name" value="MAM"/>
    <property type="match status" value="1"/>
</dbReference>
<feature type="binding site" evidence="1">
    <location>
        <position position="165"/>
    </location>
    <ligand>
        <name>Zn(2+)</name>
        <dbReference type="ChEBI" id="CHEBI:29105"/>
        <note>catalytic</note>
    </ligand>
</feature>
<dbReference type="PROSITE" id="PS51257">
    <property type="entry name" value="PROKAR_LIPOPROTEIN"/>
    <property type="match status" value="1"/>
</dbReference>
<dbReference type="PRINTS" id="PR00480">
    <property type="entry name" value="ASTACIN"/>
</dbReference>
<dbReference type="AlphaFoldDB" id="Q8IU47"/>
<dbReference type="Pfam" id="PF00629">
    <property type="entry name" value="MAM"/>
    <property type="match status" value="1"/>
</dbReference>
<keyword evidence="2" id="KW-0732">Signal</keyword>
<evidence type="ECO:0000259" key="3">
    <source>
        <dbReference type="PROSITE" id="PS50060"/>
    </source>
</evidence>
<feature type="signal peptide" evidence="2">
    <location>
        <begin position="1"/>
        <end position="18"/>
    </location>
</feature>
<feature type="active site" evidence="1">
    <location>
        <position position="156"/>
    </location>
</feature>
<dbReference type="InterPro" id="IPR001506">
    <property type="entry name" value="Peptidase_M12A"/>
</dbReference>
<dbReference type="GO" id="GO:0004222">
    <property type="term" value="F:metalloendopeptidase activity"/>
    <property type="evidence" value="ECO:0007669"/>
    <property type="project" value="UniProtKB-UniRule"/>
</dbReference>
<feature type="binding site" evidence="1">
    <location>
        <position position="155"/>
    </location>
    <ligand>
        <name>Zn(2+)</name>
        <dbReference type="ChEBI" id="CHEBI:29105"/>
        <note>catalytic</note>
    </ligand>
</feature>
<keyword evidence="1 2" id="KW-0645">Protease</keyword>
<feature type="domain" description="Peptidase M12A" evidence="4">
    <location>
        <begin position="58"/>
        <end position="258"/>
    </location>
</feature>
<evidence type="ECO:0000313" key="5">
    <source>
        <dbReference type="EMBL" id="BAC16237.1"/>
    </source>
</evidence>
<dbReference type="GO" id="GO:0006508">
    <property type="term" value="P:proteolysis"/>
    <property type="evidence" value="ECO:0007669"/>
    <property type="project" value="UniProtKB-KW"/>
</dbReference>
<protein>
    <recommendedName>
        <fullName evidence="2">Metalloendopeptidase</fullName>
        <ecNumber evidence="2">3.4.24.-</ecNumber>
    </recommendedName>
</protein>
<keyword evidence="1 2" id="KW-0862">Zinc</keyword>
<reference evidence="5" key="1">
    <citation type="journal article" date="2002" name="J. Biochem.">
        <title>Cloning and biochemical characterization of astacin-like squid metalloprotease.</title>
        <authorList>
            <person name="Yokozawa Y."/>
            <person name="Tamai H."/>
            <person name="Tatewaki S."/>
            <person name="Tajima T."/>
            <person name="Tsuchiya T."/>
            <person name="Kanzawa N."/>
        </authorList>
    </citation>
    <scope>NUCLEOTIDE SEQUENCE</scope>
    <source>
        <tissue evidence="5">Liver</tissue>
    </source>
</reference>
<gene>
    <name evidence="5" type="primary">Mase-I</name>
</gene>
<dbReference type="GO" id="GO:0016020">
    <property type="term" value="C:membrane"/>
    <property type="evidence" value="ECO:0007669"/>
    <property type="project" value="InterPro"/>
</dbReference>
<organism evidence="5">
    <name type="scientific">Heterololigo bleekeri</name>
    <name type="common">Spear squid</name>
    <name type="synonym">Loligo bleekeri</name>
    <dbReference type="NCBI Taxonomy" id="1423826"/>
    <lineage>
        <taxon>Eukaryota</taxon>
        <taxon>Metazoa</taxon>
        <taxon>Spiralia</taxon>
        <taxon>Lophotrochozoa</taxon>
        <taxon>Mollusca</taxon>
        <taxon>Cephalopoda</taxon>
        <taxon>Coleoidea</taxon>
        <taxon>Decapodiformes</taxon>
        <taxon>Myopsida</taxon>
        <taxon>Loliginidae</taxon>
        <taxon>Heterololigo</taxon>
    </lineage>
</organism>
<dbReference type="InterPro" id="IPR024079">
    <property type="entry name" value="MetalloPept_cat_dom_sf"/>
</dbReference>
<dbReference type="SMART" id="SM00137">
    <property type="entry name" value="MAM"/>
    <property type="match status" value="1"/>
</dbReference>
<evidence type="ECO:0000256" key="1">
    <source>
        <dbReference type="PROSITE-ProRule" id="PRU01211"/>
    </source>
</evidence>
<dbReference type="CDD" id="cd04280">
    <property type="entry name" value="ZnMc_astacin_like"/>
    <property type="match status" value="1"/>
</dbReference>
<accession>Q8IU47</accession>
<feature type="chain" id="PRO_5005144475" description="Metalloendopeptidase" evidence="2">
    <location>
        <begin position="19"/>
        <end position="432"/>
    </location>
</feature>
<sequence>MRGAVIWVVFFWIGCVRAVPLDTEPDDIPDGFDPRYPEEVPGLFEGDIELNSNRFRRSVVGDPKRRWPIKKIPMHIYSHFAQSDIDVILESLREIEDDIRVDGKDCLTFVNKTEDEEIYIYVAKGVGCRSNIGYKGRNQGVKLGVGCRVKGIIIHEVLHSLGFYHEHSRPDRDEFVKIMFDNIKEKDKNNFLKLMPPEINTQGLPYDYNSIMHYEESSFAIDRFKPTIVPLKKNVNIGQRIGMSQLDIVQLQRFYGCPERKLVPVITEDTVSINCTFDAGYCGWTHIFMDPPVKKNTWIRWSGITETEGTGPRTDHTFGTFEGHYLSTEASLRFGSVAKIQTPELKPGDHCLKFWYHMYGKDMGSIRVNLLYGKKVQSLMFIQGNQGNKWKEMKISLTAPSDPSKIEFVSITGYYVKSDIAIDDVLLLDGKC</sequence>
<dbReference type="SUPFAM" id="SSF55486">
    <property type="entry name" value="Metalloproteases ('zincins'), catalytic domain"/>
    <property type="match status" value="1"/>
</dbReference>
<dbReference type="SUPFAM" id="SSF49899">
    <property type="entry name" value="Concanavalin A-like lectins/glucanases"/>
    <property type="match status" value="1"/>
</dbReference>